<sequence length="318" mass="35432">MECTTVDIHSTFGAGFIGAMVSTILYGITTLQTYLYFIHYPKDSPYTKALVAVIWVLDTTHITFMCHCMYYYLITNYSQPSALAQGIWSLDMSMAVNLLIAVLVQTYFALLIFRLSSMRVRWWITSIIMLFVVAHFAFGLETVALMYIGKDFTALRQMILIAAMPFALFAVLSDLCITAALCILLYGRRGIFRRTHAIVDTLIVYAINRCLLTSVVAIVEVIMFATSPNSLWFIAIDFVIGKLFANSFLASLNSRKTIRGRGLDHDTDSSANINAVHLSRLRRSATDDEAVLPGREAFPADKDGSKGGILVDKVIEIA</sequence>
<feature type="transmembrane region" description="Helical" evidence="1">
    <location>
        <begin position="158"/>
        <end position="186"/>
    </location>
</feature>
<dbReference type="InterPro" id="IPR045339">
    <property type="entry name" value="DUF6534"/>
</dbReference>
<gene>
    <name evidence="3" type="ORF">SERLADRAFT_459792</name>
</gene>
<evidence type="ECO:0000259" key="2">
    <source>
        <dbReference type="Pfam" id="PF20152"/>
    </source>
</evidence>
<name>F8NLI6_SERL9</name>
<dbReference type="OrthoDB" id="2664626at2759"/>
<dbReference type="GeneID" id="18817973"/>
<dbReference type="KEGG" id="sla:SERLADRAFT_459792"/>
<reference evidence="3" key="1">
    <citation type="submission" date="2011-04" db="EMBL/GenBank/DDBJ databases">
        <title>Evolution of plant cell wall degrading machinery underlies the functional diversity of forest fungi.</title>
        <authorList>
            <consortium name="US DOE Joint Genome Institute (JGI-PGF)"/>
            <person name="Eastwood D.C."/>
            <person name="Floudas D."/>
            <person name="Binder M."/>
            <person name="Majcherczyk A."/>
            <person name="Schneider P."/>
            <person name="Aerts A."/>
            <person name="Asiegbu F.O."/>
            <person name="Baker S.E."/>
            <person name="Barry K."/>
            <person name="Bendiksby M."/>
            <person name="Blumentritt M."/>
            <person name="Coutinho P.M."/>
            <person name="Cullen D."/>
            <person name="Cullen D."/>
            <person name="Gathman A."/>
            <person name="Goodell B."/>
            <person name="Henrissat B."/>
            <person name="Ihrmark K."/>
            <person name="Kauserud H."/>
            <person name="Kohler A."/>
            <person name="LaButti K."/>
            <person name="Lapidus A."/>
            <person name="Lavin J.L."/>
            <person name="Lee Y.-H."/>
            <person name="Lindquist E."/>
            <person name="Lilly W."/>
            <person name="Lucas S."/>
            <person name="Morin E."/>
            <person name="Murat C."/>
            <person name="Oguiza J.A."/>
            <person name="Park J."/>
            <person name="Pisabarro A.G."/>
            <person name="Riley R."/>
            <person name="Rosling A."/>
            <person name="Salamov A."/>
            <person name="Schmidt O."/>
            <person name="Schmutz J."/>
            <person name="Skrede I."/>
            <person name="Stenlid J."/>
            <person name="Wiebenga A."/>
            <person name="Xie X."/>
            <person name="Kues U."/>
            <person name="Hibbett D.S."/>
            <person name="Hoffmeister D."/>
            <person name="Hogberg N."/>
            <person name="Martin F."/>
            <person name="Grigoriev I.V."/>
            <person name="Watkinson S.C."/>
        </authorList>
    </citation>
    <scope>NUCLEOTIDE SEQUENCE</scope>
    <source>
        <strain evidence="3">S7.9</strain>
    </source>
</reference>
<dbReference type="AlphaFoldDB" id="F8NLI6"/>
<feature type="transmembrane region" description="Helical" evidence="1">
    <location>
        <begin position="120"/>
        <end position="138"/>
    </location>
</feature>
<dbReference type="PANTHER" id="PTHR40465">
    <property type="entry name" value="CHROMOSOME 1, WHOLE GENOME SHOTGUN SEQUENCE"/>
    <property type="match status" value="1"/>
</dbReference>
<accession>F8NLI6</accession>
<keyword evidence="1" id="KW-0812">Transmembrane</keyword>
<proteinExistence type="predicted"/>
<organism>
    <name type="scientific">Serpula lacrymans var. lacrymans (strain S7.9)</name>
    <name type="common">Dry rot fungus</name>
    <dbReference type="NCBI Taxonomy" id="578457"/>
    <lineage>
        <taxon>Eukaryota</taxon>
        <taxon>Fungi</taxon>
        <taxon>Dikarya</taxon>
        <taxon>Basidiomycota</taxon>
        <taxon>Agaricomycotina</taxon>
        <taxon>Agaricomycetes</taxon>
        <taxon>Agaricomycetidae</taxon>
        <taxon>Boletales</taxon>
        <taxon>Coniophorineae</taxon>
        <taxon>Serpulaceae</taxon>
        <taxon>Serpula</taxon>
    </lineage>
</organism>
<feature type="transmembrane region" description="Helical" evidence="1">
    <location>
        <begin position="198"/>
        <end position="225"/>
    </location>
</feature>
<evidence type="ECO:0000256" key="1">
    <source>
        <dbReference type="SAM" id="Phobius"/>
    </source>
</evidence>
<protein>
    <recommendedName>
        <fullName evidence="2">DUF6534 domain-containing protein</fullName>
    </recommendedName>
</protein>
<dbReference type="HOGENOM" id="CLU_046025_5_0_1"/>
<feature type="transmembrane region" description="Helical" evidence="1">
    <location>
        <begin position="231"/>
        <end position="252"/>
    </location>
</feature>
<feature type="domain" description="DUF6534" evidence="2">
    <location>
        <begin position="170"/>
        <end position="256"/>
    </location>
</feature>
<dbReference type="EMBL" id="GL945430">
    <property type="protein sequence ID" value="EGO28910.1"/>
    <property type="molecule type" value="Genomic_DNA"/>
</dbReference>
<dbReference type="RefSeq" id="XP_007315109.1">
    <property type="nucleotide sequence ID" value="XM_007315047.1"/>
</dbReference>
<feature type="transmembrane region" description="Helical" evidence="1">
    <location>
        <begin position="49"/>
        <end position="74"/>
    </location>
</feature>
<evidence type="ECO:0000313" key="3">
    <source>
        <dbReference type="EMBL" id="EGO28910.1"/>
    </source>
</evidence>
<feature type="transmembrane region" description="Helical" evidence="1">
    <location>
        <begin position="94"/>
        <end position="113"/>
    </location>
</feature>
<keyword evidence="1" id="KW-0472">Membrane</keyword>
<dbReference type="Proteomes" id="UP000008064">
    <property type="component" value="Unassembled WGS sequence"/>
</dbReference>
<dbReference type="PANTHER" id="PTHR40465:SF1">
    <property type="entry name" value="DUF6534 DOMAIN-CONTAINING PROTEIN"/>
    <property type="match status" value="1"/>
</dbReference>
<dbReference type="Pfam" id="PF20152">
    <property type="entry name" value="DUF6534"/>
    <property type="match status" value="1"/>
</dbReference>
<feature type="transmembrane region" description="Helical" evidence="1">
    <location>
        <begin position="12"/>
        <end position="37"/>
    </location>
</feature>
<keyword evidence="1" id="KW-1133">Transmembrane helix</keyword>